<dbReference type="Gene3D" id="3.40.50.970">
    <property type="match status" value="1"/>
</dbReference>
<keyword evidence="1" id="KW-0560">Oxidoreductase</keyword>
<dbReference type="InterPro" id="IPR002880">
    <property type="entry name" value="Pyrv_Fd/Flavodoxin_OxRdtase_N"/>
</dbReference>
<dbReference type="Proteomes" id="UP000182841">
    <property type="component" value="Unassembled WGS sequence"/>
</dbReference>
<dbReference type="SUPFAM" id="SSF52518">
    <property type="entry name" value="Thiamin diphosphate-binding fold (THDP-binding)"/>
    <property type="match status" value="1"/>
</dbReference>
<dbReference type="GO" id="GO:0016903">
    <property type="term" value="F:oxidoreductase activity, acting on the aldehyde or oxo group of donors"/>
    <property type="evidence" value="ECO:0007669"/>
    <property type="project" value="InterPro"/>
</dbReference>
<dbReference type="SUPFAM" id="SSF52922">
    <property type="entry name" value="TK C-terminal domain-like"/>
    <property type="match status" value="1"/>
</dbReference>
<feature type="compositionally biased region" description="Polar residues" evidence="2">
    <location>
        <begin position="73"/>
        <end position="84"/>
    </location>
</feature>
<evidence type="ECO:0000313" key="7">
    <source>
        <dbReference type="Proteomes" id="UP000182841"/>
    </source>
</evidence>
<dbReference type="STRING" id="943816.AN217_26940"/>
<reference evidence="7" key="1">
    <citation type="submission" date="2016-10" db="EMBL/GenBank/DDBJ databases">
        <authorList>
            <person name="Varghese N."/>
            <person name="Submissions S."/>
        </authorList>
    </citation>
    <scope>NUCLEOTIDE SEQUENCE [LARGE SCALE GENOMIC DNA]</scope>
    <source>
        <strain evidence="7">CGMCC 4.6825</strain>
    </source>
</reference>
<proteinExistence type="predicted"/>
<dbReference type="FunFam" id="3.40.50.970:FF:000022">
    <property type="entry name" value="2-oxoglutarate ferredoxin oxidoreductase alpha subunit"/>
    <property type="match status" value="1"/>
</dbReference>
<evidence type="ECO:0000259" key="5">
    <source>
        <dbReference type="Pfam" id="PF17147"/>
    </source>
</evidence>
<dbReference type="GO" id="GO:0006979">
    <property type="term" value="P:response to oxidative stress"/>
    <property type="evidence" value="ECO:0007669"/>
    <property type="project" value="TreeGrafter"/>
</dbReference>
<dbReference type="InterPro" id="IPR050722">
    <property type="entry name" value="Pyruvate:ferred/Flavod_OxRd"/>
</dbReference>
<evidence type="ECO:0000259" key="3">
    <source>
        <dbReference type="Pfam" id="PF01558"/>
    </source>
</evidence>
<dbReference type="EMBL" id="FOGO01000020">
    <property type="protein sequence ID" value="SES36781.1"/>
    <property type="molecule type" value="Genomic_DNA"/>
</dbReference>
<dbReference type="InterPro" id="IPR009014">
    <property type="entry name" value="Transketo_C/PFOR_II"/>
</dbReference>
<sequence length="716" mass="76321">MVIRVTPGRGPARRPFEEPSSKEAESGGTAYSVAAAAHARCLKNLSTMGTATGRQPLATYDGRRAAALREVRSTVTSQVSSPAGPQSGPEGGQDSGRDKEVRRLDRVIIRFAGDSGDGMQLTGDRFTSETASFGNDLSTLPNFPAEIRAPAGTLPGVSSFQLHFADHDILTPGDAPDVLVAMNPAALKANIADVPRGAEIIVNTDEFTKRAMAKVGYDASPLEDGSLDGYSVHPVPLTTLTVEALKDYELGRKEAGRSKNMFALGLLSWMYNRPTEQTEAFLRTKFAKKPTVAEANIAAFRSGWNFGETTEDFAVSYEVAPASGAFPAGTYRNISGNLALSYGLIAASQQADLPLFLGSYPITPASDVLHDLSKHKNFGVRSFQAEDEIAGIGAALGAAFGGSLAVTTTSGPGVALKSETIGLAVSLELPLLVVDIQRGGPSTGLPTKTEQADLLQAMYGRNGEAPVPIVAPATPADCFTAALDAARIALTYRTPVFLLSDGYLANGSEPWRIPEVDELPDLRTLFATGPNHELDDGTEVFWPYKRDPHTLARPWAVPGTPGLEHRIGGIEKQDGTGNISYDPANHDFMVRTRQAKVDGVEVPDLEVSDPGGNASLLVLGWGSTYGPITAAVRRVRNAGDEIAQAHLRHLNPFPENLGEVLRRYEKVVVPEMNLGQLATLLRARYLVDAQSYTQVRGLPFKAEQLATALKEAIAHG</sequence>
<feature type="domain" description="Pyruvate/ketoisovalerate oxidoreductase catalytic" evidence="3">
    <location>
        <begin position="116"/>
        <end position="303"/>
    </location>
</feature>
<feature type="domain" description="Pyruvate:ferredoxin oxidoreductase core" evidence="5">
    <location>
        <begin position="614"/>
        <end position="679"/>
    </location>
</feature>
<keyword evidence="7" id="KW-1185">Reference proteome</keyword>
<dbReference type="GO" id="GO:0000287">
    <property type="term" value="F:magnesium ion binding"/>
    <property type="evidence" value="ECO:0007669"/>
    <property type="project" value="UniProtKB-ARBA"/>
</dbReference>
<dbReference type="InterPro" id="IPR002869">
    <property type="entry name" value="Pyrv_flavodox_OxRed_cen"/>
</dbReference>
<dbReference type="FunFam" id="3.40.920.10:FF:000002">
    <property type="entry name" value="2-oxoglutarate oxidoreductase, alpha subunit"/>
    <property type="match status" value="1"/>
</dbReference>
<dbReference type="Pfam" id="PF17147">
    <property type="entry name" value="PFOR_II"/>
    <property type="match status" value="1"/>
</dbReference>
<dbReference type="Pfam" id="PF01558">
    <property type="entry name" value="POR"/>
    <property type="match status" value="1"/>
</dbReference>
<evidence type="ECO:0000256" key="1">
    <source>
        <dbReference type="ARBA" id="ARBA00023002"/>
    </source>
</evidence>
<accession>A0A1H9WSK9</accession>
<dbReference type="Pfam" id="PF01855">
    <property type="entry name" value="POR_N"/>
    <property type="match status" value="1"/>
</dbReference>
<protein>
    <submittedName>
        <fullName evidence="6">2-oxoglutarate ferredoxin oxidoreductase subunit alpha</fullName>
    </submittedName>
</protein>
<dbReference type="InterPro" id="IPR033412">
    <property type="entry name" value="PFOR_II"/>
</dbReference>
<evidence type="ECO:0000256" key="2">
    <source>
        <dbReference type="SAM" id="MobiDB-lite"/>
    </source>
</evidence>
<dbReference type="Gene3D" id="3.40.920.10">
    <property type="entry name" value="Pyruvate-ferredoxin oxidoreductase, PFOR, domain III"/>
    <property type="match status" value="1"/>
</dbReference>
<organism evidence="6 7">
    <name type="scientific">Streptomyces qinglanensis</name>
    <dbReference type="NCBI Taxonomy" id="943816"/>
    <lineage>
        <taxon>Bacteria</taxon>
        <taxon>Bacillati</taxon>
        <taxon>Actinomycetota</taxon>
        <taxon>Actinomycetes</taxon>
        <taxon>Kitasatosporales</taxon>
        <taxon>Streptomycetaceae</taxon>
        <taxon>Streptomyces</taxon>
    </lineage>
</organism>
<name>A0A1H9WSK9_9ACTN</name>
<feature type="compositionally biased region" description="Basic and acidic residues" evidence="2">
    <location>
        <begin position="14"/>
        <end position="25"/>
    </location>
</feature>
<feature type="region of interest" description="Disordered" evidence="2">
    <location>
        <begin position="70"/>
        <end position="100"/>
    </location>
</feature>
<dbReference type="CDD" id="cd07034">
    <property type="entry name" value="TPP_PYR_PFOR_IOR-alpha_like"/>
    <property type="match status" value="1"/>
</dbReference>
<dbReference type="NCBIfam" id="TIGR03710">
    <property type="entry name" value="OAFO_sf"/>
    <property type="match status" value="1"/>
</dbReference>
<gene>
    <name evidence="6" type="ORF">SAMN05421870_12054</name>
</gene>
<evidence type="ECO:0000259" key="4">
    <source>
        <dbReference type="Pfam" id="PF01855"/>
    </source>
</evidence>
<feature type="domain" description="Pyruvate flavodoxin/ferredoxin oxidoreductase pyrimidine binding" evidence="4">
    <location>
        <begin position="356"/>
        <end position="571"/>
    </location>
</feature>
<dbReference type="Gene3D" id="3.40.50.920">
    <property type="match status" value="1"/>
</dbReference>
<dbReference type="SUPFAM" id="SSF53323">
    <property type="entry name" value="Pyruvate-ferredoxin oxidoreductase, PFOR, domain III"/>
    <property type="match status" value="1"/>
</dbReference>
<dbReference type="PANTHER" id="PTHR32154">
    <property type="entry name" value="PYRUVATE-FLAVODOXIN OXIDOREDUCTASE-RELATED"/>
    <property type="match status" value="1"/>
</dbReference>
<dbReference type="InterPro" id="IPR022367">
    <property type="entry name" value="2-oxoacid/accept_OxRdtase_asu"/>
</dbReference>
<dbReference type="InterPro" id="IPR029061">
    <property type="entry name" value="THDP-binding"/>
</dbReference>
<feature type="region of interest" description="Disordered" evidence="2">
    <location>
        <begin position="1"/>
        <end position="29"/>
    </location>
</feature>
<dbReference type="InterPro" id="IPR019752">
    <property type="entry name" value="Pyrv/ketoisovalerate_OxRed_cat"/>
</dbReference>
<evidence type="ECO:0000313" key="6">
    <source>
        <dbReference type="EMBL" id="SES36781.1"/>
    </source>
</evidence>
<dbReference type="AlphaFoldDB" id="A0A1H9WSK9"/>
<dbReference type="PANTHER" id="PTHR32154:SF20">
    <property type="entry name" value="2-OXOGLUTARATE OXIDOREDUCTASE SUBUNIT KORA"/>
    <property type="match status" value="1"/>
</dbReference>